<dbReference type="RefSeq" id="WP_181761266.1">
    <property type="nucleotide sequence ID" value="NZ_BMCR01000007.1"/>
</dbReference>
<organism evidence="5 6">
    <name type="scientific">Stappia taiwanensis</name>
    <dbReference type="NCBI Taxonomy" id="992267"/>
    <lineage>
        <taxon>Bacteria</taxon>
        <taxon>Pseudomonadati</taxon>
        <taxon>Pseudomonadota</taxon>
        <taxon>Alphaproteobacteria</taxon>
        <taxon>Hyphomicrobiales</taxon>
        <taxon>Stappiaceae</taxon>
        <taxon>Stappia</taxon>
    </lineage>
</organism>
<dbReference type="InterPro" id="IPR027417">
    <property type="entry name" value="P-loop_NTPase"/>
</dbReference>
<dbReference type="InterPro" id="IPR003439">
    <property type="entry name" value="ABC_transporter-like_ATP-bd"/>
</dbReference>
<comment type="similarity">
    <text evidence="1">Belongs to the ABC transporter superfamily.</text>
</comment>
<dbReference type="SMART" id="SM00382">
    <property type="entry name" value="AAA"/>
    <property type="match status" value="1"/>
</dbReference>
<dbReference type="CDD" id="cd03214">
    <property type="entry name" value="ABC_Iron-Siderophores_B12_Hemin"/>
    <property type="match status" value="1"/>
</dbReference>
<dbReference type="Pfam" id="PF00005">
    <property type="entry name" value="ABC_tran"/>
    <property type="match status" value="1"/>
</dbReference>
<dbReference type="Proteomes" id="UP000559404">
    <property type="component" value="Unassembled WGS sequence"/>
</dbReference>
<evidence type="ECO:0000259" key="4">
    <source>
        <dbReference type="PROSITE" id="PS50893"/>
    </source>
</evidence>
<sequence>MSGLVCDRITVPRGDRLTVDSVSFAAPRPQLIGLIGPNGAGKSTLMRAVAGLLPASGTAVWNGEDLTAMSPARRARALAFMPQERTVHWPLACREVVMLARLPYQGAFAGPSAADRRAVAEALAAMSVDGFADRAFDTLSGGEQARVLIARMLAQDPDLLIADEPASGLDPAHQIALMQVFRDIVAGGRSVLVSLHDLSLASRWCDRLLLMDQGRLVADGTPEEVMTADRMARVYGIAVRPLTIGGSFAVVPEGLAPSASAQTSEVMPIEEEGEGNERCLPRIA</sequence>
<gene>
    <name evidence="5" type="ORF">H1W37_15540</name>
</gene>
<dbReference type="PANTHER" id="PTHR42794:SF2">
    <property type="entry name" value="ABC TRANSPORTER ATP-BINDING PROTEIN"/>
    <property type="match status" value="1"/>
</dbReference>
<dbReference type="EMBL" id="JACEON010000015">
    <property type="protein sequence ID" value="MBA4613074.1"/>
    <property type="molecule type" value="Genomic_DNA"/>
</dbReference>
<proteinExistence type="inferred from homology"/>
<dbReference type="Gene3D" id="3.40.50.300">
    <property type="entry name" value="P-loop containing nucleotide triphosphate hydrolases"/>
    <property type="match status" value="1"/>
</dbReference>
<protein>
    <submittedName>
        <fullName evidence="5">ABC transporter ATP-binding protein</fullName>
    </submittedName>
</protein>
<keyword evidence="2" id="KW-0547">Nucleotide-binding</keyword>
<evidence type="ECO:0000256" key="3">
    <source>
        <dbReference type="ARBA" id="ARBA00022840"/>
    </source>
</evidence>
<evidence type="ECO:0000256" key="1">
    <source>
        <dbReference type="ARBA" id="ARBA00005417"/>
    </source>
</evidence>
<name>A0A838Y1H9_9HYPH</name>
<dbReference type="GO" id="GO:0016887">
    <property type="term" value="F:ATP hydrolysis activity"/>
    <property type="evidence" value="ECO:0007669"/>
    <property type="project" value="InterPro"/>
</dbReference>
<dbReference type="GO" id="GO:0005524">
    <property type="term" value="F:ATP binding"/>
    <property type="evidence" value="ECO:0007669"/>
    <property type="project" value="UniProtKB-KW"/>
</dbReference>
<evidence type="ECO:0000313" key="6">
    <source>
        <dbReference type="Proteomes" id="UP000559404"/>
    </source>
</evidence>
<reference evidence="5 6" key="2">
    <citation type="submission" date="2020-08" db="EMBL/GenBank/DDBJ databases">
        <title>Stappia taiwanensis sp. nov., isolated from a coastal thermal spring.</title>
        <authorList>
            <person name="Kampfer P."/>
        </authorList>
    </citation>
    <scope>NUCLEOTIDE SEQUENCE [LARGE SCALE GENOMIC DNA]</scope>
    <source>
        <strain evidence="5 6">DSM 23284</strain>
    </source>
</reference>
<dbReference type="PROSITE" id="PS00211">
    <property type="entry name" value="ABC_TRANSPORTER_1"/>
    <property type="match status" value="1"/>
</dbReference>
<dbReference type="InterPro" id="IPR003593">
    <property type="entry name" value="AAA+_ATPase"/>
</dbReference>
<reference evidence="5 6" key="1">
    <citation type="submission" date="2020-07" db="EMBL/GenBank/DDBJ databases">
        <authorList>
            <person name="Li M."/>
        </authorList>
    </citation>
    <scope>NUCLEOTIDE SEQUENCE [LARGE SCALE GENOMIC DNA]</scope>
    <source>
        <strain evidence="5 6">DSM 23284</strain>
    </source>
</reference>
<dbReference type="PANTHER" id="PTHR42794">
    <property type="entry name" value="HEMIN IMPORT ATP-BINDING PROTEIN HMUV"/>
    <property type="match status" value="1"/>
</dbReference>
<dbReference type="SUPFAM" id="SSF52540">
    <property type="entry name" value="P-loop containing nucleoside triphosphate hydrolases"/>
    <property type="match status" value="1"/>
</dbReference>
<keyword evidence="6" id="KW-1185">Reference proteome</keyword>
<comment type="caution">
    <text evidence="5">The sequence shown here is derived from an EMBL/GenBank/DDBJ whole genome shotgun (WGS) entry which is preliminary data.</text>
</comment>
<feature type="domain" description="ABC transporter" evidence="4">
    <location>
        <begin position="4"/>
        <end position="238"/>
    </location>
</feature>
<accession>A0A838Y1H9</accession>
<keyword evidence="3 5" id="KW-0067">ATP-binding</keyword>
<dbReference type="PROSITE" id="PS50893">
    <property type="entry name" value="ABC_TRANSPORTER_2"/>
    <property type="match status" value="1"/>
</dbReference>
<dbReference type="AlphaFoldDB" id="A0A838Y1H9"/>
<evidence type="ECO:0000313" key="5">
    <source>
        <dbReference type="EMBL" id="MBA4613074.1"/>
    </source>
</evidence>
<evidence type="ECO:0000256" key="2">
    <source>
        <dbReference type="ARBA" id="ARBA00022741"/>
    </source>
</evidence>
<dbReference type="InterPro" id="IPR017871">
    <property type="entry name" value="ABC_transporter-like_CS"/>
</dbReference>